<proteinExistence type="predicted"/>
<organism evidence="2">
    <name type="scientific">Cladocopium goreaui</name>
    <dbReference type="NCBI Taxonomy" id="2562237"/>
    <lineage>
        <taxon>Eukaryota</taxon>
        <taxon>Sar</taxon>
        <taxon>Alveolata</taxon>
        <taxon>Dinophyceae</taxon>
        <taxon>Suessiales</taxon>
        <taxon>Symbiodiniaceae</taxon>
        <taxon>Cladocopium</taxon>
    </lineage>
</organism>
<dbReference type="EMBL" id="CAMXCT030000363">
    <property type="protein sequence ID" value="CAL4765051.1"/>
    <property type="molecule type" value="Genomic_DNA"/>
</dbReference>
<reference evidence="3 4" key="2">
    <citation type="submission" date="2024-05" db="EMBL/GenBank/DDBJ databases">
        <authorList>
            <person name="Chen Y."/>
            <person name="Shah S."/>
            <person name="Dougan E. K."/>
            <person name="Thang M."/>
            <person name="Chan C."/>
        </authorList>
    </citation>
    <scope>NUCLEOTIDE SEQUENCE [LARGE SCALE GENOMIC DNA]</scope>
</reference>
<gene>
    <name evidence="2" type="ORF">C1SCF055_LOCUS5858</name>
</gene>
<name>A0A9P1BQS5_9DINO</name>
<protein>
    <submittedName>
        <fullName evidence="2">Uncharacterized protein</fullName>
    </submittedName>
</protein>
<reference evidence="2" key="1">
    <citation type="submission" date="2022-10" db="EMBL/GenBank/DDBJ databases">
        <authorList>
            <person name="Chen Y."/>
            <person name="Dougan E. K."/>
            <person name="Chan C."/>
            <person name="Rhodes N."/>
            <person name="Thang M."/>
        </authorList>
    </citation>
    <scope>NUCLEOTIDE SEQUENCE</scope>
</reference>
<dbReference type="EMBL" id="CAMXCT010000363">
    <property type="protein sequence ID" value="CAI3977739.1"/>
    <property type="molecule type" value="Genomic_DNA"/>
</dbReference>
<dbReference type="AlphaFoldDB" id="A0A9P1BQS5"/>
<comment type="caution">
    <text evidence="2">The sequence shown here is derived from an EMBL/GenBank/DDBJ whole genome shotgun (WGS) entry which is preliminary data.</text>
</comment>
<sequence>MMMGGCNPMMMGCNPMMMGCNPMTMNGMGGNVMGGNGMMAEDDLEDDDLAVLQGDAANAPAPATAASSAGLDPPAQPARPLPPPVVQYNKTDDAAITRSASMLRGLPMNRLSYSLEKLVPSLEAGYTSSLTQRGLLQLLWLFTKLKPSVRISHLRVSSFEDLDVRFQSAHDRIRASRADFPDHLLARLPLDISDADVHDLAVEEGWKDDFLRGGPLRPPPAPVSGNICNAFANGVLPKLPPVPRGAVVASPAPVPKAAAAAVSTISISPGGVPVTAATPEPAASIPAAPTLAPPPPVSGAALPSPVPEATVTVSKAGAPAQDPPICVICQANRGGEGAGVHPLLPCPVHG</sequence>
<feature type="region of interest" description="Disordered" evidence="1">
    <location>
        <begin position="60"/>
        <end position="81"/>
    </location>
</feature>
<evidence type="ECO:0000313" key="4">
    <source>
        <dbReference type="Proteomes" id="UP001152797"/>
    </source>
</evidence>
<keyword evidence="4" id="KW-1185">Reference proteome</keyword>
<evidence type="ECO:0000313" key="2">
    <source>
        <dbReference type="EMBL" id="CAI3977739.1"/>
    </source>
</evidence>
<accession>A0A9P1BQS5</accession>
<evidence type="ECO:0000313" key="3">
    <source>
        <dbReference type="EMBL" id="CAL4765051.1"/>
    </source>
</evidence>
<evidence type="ECO:0000256" key="1">
    <source>
        <dbReference type="SAM" id="MobiDB-lite"/>
    </source>
</evidence>
<feature type="compositionally biased region" description="Low complexity" evidence="1">
    <location>
        <begin position="60"/>
        <end position="69"/>
    </location>
</feature>
<dbReference type="EMBL" id="CAMXCT020000363">
    <property type="protein sequence ID" value="CAL1131114.1"/>
    <property type="molecule type" value="Genomic_DNA"/>
</dbReference>
<dbReference type="Proteomes" id="UP001152797">
    <property type="component" value="Unassembled WGS sequence"/>
</dbReference>